<dbReference type="Proteomes" id="UP001732700">
    <property type="component" value="Chromosome 3A"/>
</dbReference>
<reference evidence="1" key="1">
    <citation type="submission" date="2021-05" db="EMBL/GenBank/DDBJ databases">
        <authorList>
            <person name="Scholz U."/>
            <person name="Mascher M."/>
            <person name="Fiebig A."/>
        </authorList>
    </citation>
    <scope>NUCLEOTIDE SEQUENCE [LARGE SCALE GENOMIC DNA]</scope>
</reference>
<sequence>MPPPVPALPEEAVEDTALLEEILEQIFLRLPPDEPACLVRASLASKLWLALLTGPRFRSRYREHHGASPTFGFLKSSRWRATEPEEGYPAVPPFFSTTGFRARVPDDGWGHRNYAVVDCRHGRALLDERTVDSNLAVWDPMTGRRRELQKPAVLAYGSGKYAAAVLCAVSGCDHLACHEGPFRVVFFSRHKVGDDDLVVQVRVSSPETWDCSKRSSDFHRAEWSQPCPGVSIQTNGFIYPRPPVLVNDALHLMLVREGPAPGGVCYTQILTYDLRSNGLSLIDAPKHKIYASILVAMEDGSLGFAHLKELTLFIWSRHMGSDNFAAWTQRGVIDLKNLLSIENPRTYIRLLGSVEGSDIIFVSTDLGIYKIILKSLRQKKISNEEDVVSLIPYVSFYNPREKGETL</sequence>
<evidence type="ECO:0000313" key="2">
    <source>
        <dbReference type="Proteomes" id="UP001732700"/>
    </source>
</evidence>
<keyword evidence="2" id="KW-1185">Reference proteome</keyword>
<evidence type="ECO:0000313" key="1">
    <source>
        <dbReference type="EnsemblPlants" id="AVESA.00010b.r2.3AG0418290.1.CDS"/>
    </source>
</evidence>
<protein>
    <submittedName>
        <fullName evidence="1">Uncharacterized protein</fullName>
    </submittedName>
</protein>
<proteinExistence type="predicted"/>
<reference evidence="1" key="2">
    <citation type="submission" date="2025-09" db="UniProtKB">
        <authorList>
            <consortium name="EnsemblPlants"/>
        </authorList>
    </citation>
    <scope>IDENTIFICATION</scope>
</reference>
<dbReference type="EnsemblPlants" id="AVESA.00010b.r2.3AG0418290.1">
    <property type="protein sequence ID" value="AVESA.00010b.r2.3AG0418290.1.CDS"/>
    <property type="gene ID" value="AVESA.00010b.r2.3AG0418290"/>
</dbReference>
<organism evidence="1 2">
    <name type="scientific">Avena sativa</name>
    <name type="common">Oat</name>
    <dbReference type="NCBI Taxonomy" id="4498"/>
    <lineage>
        <taxon>Eukaryota</taxon>
        <taxon>Viridiplantae</taxon>
        <taxon>Streptophyta</taxon>
        <taxon>Embryophyta</taxon>
        <taxon>Tracheophyta</taxon>
        <taxon>Spermatophyta</taxon>
        <taxon>Magnoliopsida</taxon>
        <taxon>Liliopsida</taxon>
        <taxon>Poales</taxon>
        <taxon>Poaceae</taxon>
        <taxon>BOP clade</taxon>
        <taxon>Pooideae</taxon>
        <taxon>Poodae</taxon>
        <taxon>Poeae</taxon>
        <taxon>Poeae Chloroplast Group 1 (Aveneae type)</taxon>
        <taxon>Aveninae</taxon>
        <taxon>Avena</taxon>
    </lineage>
</organism>
<accession>A0ACD5VFZ7</accession>
<name>A0ACD5VFZ7_AVESA</name>